<dbReference type="PROSITE" id="PS00922">
    <property type="entry name" value="TRANSGLYCOSYLASE"/>
    <property type="match status" value="1"/>
</dbReference>
<dbReference type="InterPro" id="IPR023703">
    <property type="entry name" value="MltF"/>
</dbReference>
<keyword evidence="4 8" id="KW-0472">Membrane</keyword>
<dbReference type="GO" id="GO:0009253">
    <property type="term" value="P:peptidoglycan catabolic process"/>
    <property type="evidence" value="ECO:0007669"/>
    <property type="project" value="TreeGrafter"/>
</dbReference>
<evidence type="ECO:0000256" key="5">
    <source>
        <dbReference type="ARBA" id="ARBA00023237"/>
    </source>
</evidence>
<comment type="similarity">
    <text evidence="8">In the C-terminal section; belongs to the transglycosylase Slt family.</text>
</comment>
<dbReference type="Proteomes" id="UP001056649">
    <property type="component" value="Chromosome"/>
</dbReference>
<protein>
    <recommendedName>
        <fullName evidence="8">Membrane-bound lytic murein transglycosylase F</fullName>
        <ecNumber evidence="8">4.2.2.n1</ecNumber>
    </recommendedName>
    <alternativeName>
        <fullName evidence="8">Murein lyase F</fullName>
    </alternativeName>
</protein>
<name>A0A9J6ZZY1_9GAMM</name>
<dbReference type="NCBIfam" id="NF008112">
    <property type="entry name" value="PRK10859.1"/>
    <property type="match status" value="1"/>
</dbReference>
<dbReference type="InterPro" id="IPR008258">
    <property type="entry name" value="Transglycosylase_SLT_dom_1"/>
</dbReference>
<dbReference type="GO" id="GO:0009279">
    <property type="term" value="C:cell outer membrane"/>
    <property type="evidence" value="ECO:0007669"/>
    <property type="project" value="UniProtKB-SubCell"/>
</dbReference>
<dbReference type="PANTHER" id="PTHR35936:SF32">
    <property type="entry name" value="MEMBRANE-BOUND LYTIC MUREIN TRANSGLYCOSYLASE F"/>
    <property type="match status" value="1"/>
</dbReference>
<dbReference type="KEGG" id="eps:L0Y14_03590"/>
<feature type="region of interest" description="Disordered" evidence="9">
    <location>
        <begin position="443"/>
        <end position="465"/>
    </location>
</feature>
<dbReference type="EC" id="4.2.2.n1" evidence="8"/>
<dbReference type="Pfam" id="PF00497">
    <property type="entry name" value="SBP_bac_3"/>
    <property type="match status" value="1"/>
</dbReference>
<keyword evidence="3 8" id="KW-0732">Signal</keyword>
<dbReference type="SUPFAM" id="SSF53955">
    <property type="entry name" value="Lysozyme-like"/>
    <property type="match status" value="1"/>
</dbReference>
<sequence length="465" mass="53073">MAVVLALLLSLSGCSIPPPLLDRIKAGGELVVATRNSGTTYYEGPDGKMTGFEYDLVKLFAQRIGVKVRFIVPNRVDDLLSSIIEGKAHITAAGLTITPNRETRIRFGPSYHEITQQVVYRSGSLRPKKVDDLIGKRLEILADSSHEEELQRLQKQYTGLSWIAHRELESSDLLQMVQDGQIDFTIADSNEVAVNRRFMPNIRVGFDLTKPQQLAWAMAHKDDTSLYEAIRDFFTVIKKNGTLAQLKERHYGHIGRLNFVDTRDFKRHIKDRLPKYEAFFRAAAEETGFDWQLLAAIGYQESHWRPNAKSPTGVRGIMMLTKNTAKQMQVEDRLNPEQSIFGGSRYLKYLDTRIPPRIENPDRTWLILAGYNVGFGHLEDARILTERDGGNPDKWADIKQRLPLLSRKKWYSTVKHGYARGQEPVNYVDNVRAYHELLKWTERQKQEPPPEQPSHPALAISPEAL</sequence>
<comment type="domain">
    <text evidence="8">The N-terminal domain does not have lytic activity and probably modulates enzymatic activity. The C-terminal domain is the catalytic active domain.</text>
</comment>
<dbReference type="SMART" id="SM00062">
    <property type="entry name" value="PBPb"/>
    <property type="match status" value="1"/>
</dbReference>
<comment type="catalytic activity">
    <reaction evidence="8">
        <text>Exolytic cleavage of the (1-&gt;4)-beta-glycosidic linkage between N-acetylmuramic acid (MurNAc) and N-acetylglucosamine (GlcNAc) residues in peptidoglycan, from either the reducing or the non-reducing ends of the peptidoglycan chains, with concomitant formation of a 1,6-anhydrobond in the MurNAc residue.</text>
        <dbReference type="EC" id="4.2.2.n1"/>
    </reaction>
</comment>
<dbReference type="PANTHER" id="PTHR35936">
    <property type="entry name" value="MEMBRANE-BOUND LYTIC MUREIN TRANSGLYCOSYLASE F"/>
    <property type="match status" value="1"/>
</dbReference>
<evidence type="ECO:0000256" key="3">
    <source>
        <dbReference type="ARBA" id="ARBA00022729"/>
    </source>
</evidence>
<feature type="active site" evidence="8">
    <location>
        <position position="301"/>
    </location>
</feature>
<comment type="similarity">
    <text evidence="1">Belongs to the transglycosylase Slt family.</text>
</comment>
<dbReference type="InterPro" id="IPR000189">
    <property type="entry name" value="Transglyc_AS"/>
</dbReference>
<evidence type="ECO:0000256" key="6">
    <source>
        <dbReference type="ARBA" id="ARBA00023239"/>
    </source>
</evidence>
<dbReference type="RefSeq" id="WP_240991606.1">
    <property type="nucleotide sequence ID" value="NZ_CP090569.1"/>
</dbReference>
<comment type="similarity">
    <text evidence="8">In the N-terminal section; belongs to the bacterial solute-binding protein 3 family.</text>
</comment>
<keyword evidence="7 8" id="KW-0961">Cell wall biogenesis/degradation</keyword>
<reference evidence="11" key="1">
    <citation type="journal article" date="2022" name="Mol. Ecol. Resour.">
        <title>The complete and closed genome of the facultative generalist Candidatus Endoriftia persephone from deep-sea hydrothermal vents.</title>
        <authorList>
            <person name="de Oliveira A.L."/>
            <person name="Srivastava A."/>
            <person name="Espada-Hinojosa S."/>
            <person name="Bright M."/>
        </authorList>
    </citation>
    <scope>NUCLEOTIDE SEQUENCE</scope>
    <source>
        <strain evidence="11">Tica-EPR-9o50.N</strain>
    </source>
</reference>
<comment type="similarity">
    <text evidence="2">Belongs to the bacterial solute-binding protein 3 family.</text>
</comment>
<evidence type="ECO:0000259" key="10">
    <source>
        <dbReference type="SMART" id="SM00062"/>
    </source>
</evidence>
<evidence type="ECO:0000256" key="2">
    <source>
        <dbReference type="ARBA" id="ARBA00010333"/>
    </source>
</evidence>
<dbReference type="EMBL" id="CP090569">
    <property type="protein sequence ID" value="USF88333.1"/>
    <property type="molecule type" value="Genomic_DNA"/>
</dbReference>
<evidence type="ECO:0000256" key="4">
    <source>
        <dbReference type="ARBA" id="ARBA00023136"/>
    </source>
</evidence>
<evidence type="ECO:0000256" key="1">
    <source>
        <dbReference type="ARBA" id="ARBA00007734"/>
    </source>
</evidence>
<comment type="subcellular location">
    <subcellularLocation>
        <location evidence="8">Cell outer membrane</location>
        <topology evidence="8">Peripheral membrane protein</topology>
    </subcellularLocation>
    <text evidence="8">Attached to the inner leaflet of the outer membrane.</text>
</comment>
<comment type="caution">
    <text evidence="8">Lacks conserved residue(s) required for the propagation of feature annotation.</text>
</comment>
<evidence type="ECO:0000313" key="12">
    <source>
        <dbReference type="Proteomes" id="UP001056649"/>
    </source>
</evidence>
<dbReference type="CDD" id="cd13403">
    <property type="entry name" value="MLTF-like"/>
    <property type="match status" value="1"/>
</dbReference>
<feature type="region of interest" description="LT domain" evidence="8">
    <location>
        <begin position="255"/>
        <end position="465"/>
    </location>
</feature>
<evidence type="ECO:0000313" key="11">
    <source>
        <dbReference type="EMBL" id="USF88333.1"/>
    </source>
</evidence>
<keyword evidence="6 8" id="KW-0456">Lyase</keyword>
<dbReference type="InterPro" id="IPR001638">
    <property type="entry name" value="Solute-binding_3/MltF_N"/>
</dbReference>
<dbReference type="GO" id="GO:0008933">
    <property type="term" value="F:peptidoglycan lytic transglycosylase activity"/>
    <property type="evidence" value="ECO:0007669"/>
    <property type="project" value="UniProtKB-UniRule"/>
</dbReference>
<organism evidence="11 12">
    <name type="scientific">Candidatus Endoriftia persephonae</name>
    <dbReference type="NCBI Taxonomy" id="393765"/>
    <lineage>
        <taxon>Bacteria</taxon>
        <taxon>Pseudomonadati</taxon>
        <taxon>Pseudomonadota</taxon>
        <taxon>Gammaproteobacteria</taxon>
        <taxon>Chromatiales</taxon>
        <taxon>Sedimenticolaceae</taxon>
        <taxon>Candidatus Endoriftia</taxon>
    </lineage>
</organism>
<proteinExistence type="inferred from homology"/>
<dbReference type="GO" id="GO:0016998">
    <property type="term" value="P:cell wall macromolecule catabolic process"/>
    <property type="evidence" value="ECO:0007669"/>
    <property type="project" value="UniProtKB-UniRule"/>
</dbReference>
<evidence type="ECO:0000256" key="9">
    <source>
        <dbReference type="SAM" id="MobiDB-lite"/>
    </source>
</evidence>
<evidence type="ECO:0000256" key="7">
    <source>
        <dbReference type="ARBA" id="ARBA00023316"/>
    </source>
</evidence>
<dbReference type="Gene3D" id="1.10.530.10">
    <property type="match status" value="1"/>
</dbReference>
<comment type="function">
    <text evidence="8">Murein-degrading enzyme that degrades murein glycan strands and insoluble, high-molecular weight murein sacculi, with the concomitant formation of a 1,6-anhydromuramoyl product. Lytic transglycosylases (LTs) play an integral role in the metabolism of the peptidoglycan (PG) sacculus. Their lytic action creates space within the PG sacculus to allow for its expansion as well as for the insertion of various structures such as secretion systems and flagella.</text>
</comment>
<dbReference type="HAMAP" id="MF_02016">
    <property type="entry name" value="MltF"/>
    <property type="match status" value="1"/>
</dbReference>
<dbReference type="AlphaFoldDB" id="A0A9J6ZZY1"/>
<accession>A0A9J6ZZY1</accession>
<dbReference type="InterPro" id="IPR023346">
    <property type="entry name" value="Lysozyme-like_dom_sf"/>
</dbReference>
<dbReference type="Pfam" id="PF01464">
    <property type="entry name" value="SLT"/>
    <property type="match status" value="1"/>
</dbReference>
<dbReference type="SUPFAM" id="SSF53850">
    <property type="entry name" value="Periplasmic binding protein-like II"/>
    <property type="match status" value="1"/>
</dbReference>
<feature type="domain" description="Solute-binding protein family 3/N-terminal" evidence="10">
    <location>
        <begin position="29"/>
        <end position="254"/>
    </location>
</feature>
<dbReference type="CDD" id="cd01009">
    <property type="entry name" value="PBP2_YfhD_N"/>
    <property type="match status" value="1"/>
</dbReference>
<keyword evidence="5 8" id="KW-0998">Cell outer membrane</keyword>
<keyword evidence="12" id="KW-1185">Reference proteome</keyword>
<dbReference type="Gene3D" id="3.40.190.10">
    <property type="entry name" value="Periplasmic binding protein-like II"/>
    <property type="match status" value="2"/>
</dbReference>
<dbReference type="GO" id="GO:0071555">
    <property type="term" value="P:cell wall organization"/>
    <property type="evidence" value="ECO:0007669"/>
    <property type="project" value="UniProtKB-KW"/>
</dbReference>
<evidence type="ECO:0000256" key="8">
    <source>
        <dbReference type="HAMAP-Rule" id="MF_02016"/>
    </source>
</evidence>
<gene>
    <name evidence="8 11" type="primary">mltF</name>
    <name evidence="11" type="ORF">L0Y14_03590</name>
</gene>